<evidence type="ECO:0000256" key="1">
    <source>
        <dbReference type="SAM" id="Coils"/>
    </source>
</evidence>
<evidence type="ECO:0000259" key="3">
    <source>
        <dbReference type="Pfam" id="PF11740"/>
    </source>
</evidence>
<dbReference type="RefSeq" id="WP_091875692.1">
    <property type="nucleotide sequence ID" value="NZ_FOLD01000021.1"/>
</dbReference>
<keyword evidence="1" id="KW-0175">Coiled coil</keyword>
<dbReference type="STRING" id="1164594.SAMN05216204_12112"/>
<evidence type="ECO:0000313" key="4">
    <source>
        <dbReference type="EMBL" id="SFD28937.1"/>
    </source>
</evidence>
<feature type="compositionally biased region" description="Polar residues" evidence="2">
    <location>
        <begin position="306"/>
        <end position="316"/>
    </location>
</feature>
<name>A0A1I1R405_9BURK</name>
<dbReference type="Proteomes" id="UP000198639">
    <property type="component" value="Unassembled WGS sequence"/>
</dbReference>
<feature type="coiled-coil region" evidence="1">
    <location>
        <begin position="118"/>
        <end position="145"/>
    </location>
</feature>
<accession>A0A1I1R405</accession>
<dbReference type="AlphaFoldDB" id="A0A1I1R405"/>
<protein>
    <submittedName>
        <fullName evidence="4">Replication region DNA-binding N-term</fullName>
    </submittedName>
</protein>
<organism evidence="4 5">
    <name type="scientific">Massilia yuzhufengensis</name>
    <dbReference type="NCBI Taxonomy" id="1164594"/>
    <lineage>
        <taxon>Bacteria</taxon>
        <taxon>Pseudomonadati</taxon>
        <taxon>Pseudomonadota</taxon>
        <taxon>Betaproteobacteria</taxon>
        <taxon>Burkholderiales</taxon>
        <taxon>Oxalobacteraceae</taxon>
        <taxon>Telluria group</taxon>
        <taxon>Massilia</taxon>
    </lineage>
</organism>
<keyword evidence="5" id="KW-1185">Reference proteome</keyword>
<dbReference type="Pfam" id="PF11740">
    <property type="entry name" value="KfrA_N"/>
    <property type="match status" value="1"/>
</dbReference>
<gene>
    <name evidence="4" type="ORF">SAMN05216204_12112</name>
</gene>
<reference evidence="5" key="1">
    <citation type="submission" date="2016-10" db="EMBL/GenBank/DDBJ databases">
        <authorList>
            <person name="Varghese N."/>
            <person name="Submissions S."/>
        </authorList>
    </citation>
    <scope>NUCLEOTIDE SEQUENCE [LARGE SCALE GENOMIC DNA]</scope>
    <source>
        <strain evidence="5">CGMCC 1.12041</strain>
    </source>
</reference>
<feature type="region of interest" description="Disordered" evidence="2">
    <location>
        <begin position="302"/>
        <end position="336"/>
    </location>
</feature>
<keyword evidence="4" id="KW-0238">DNA-binding</keyword>
<sequence>MDEKQLREDIEHLKAMGLKTADLYREACVIIFFRYGKTPTANGLYQLVRKGSMSAPAEALAKFWQDLRANSRGTISHPDLPEALQEIAGELVAELWRQARQRSDEAVELIKAGAAASVELAENTANLLREANEKLQAQLSESAVNFRHLSKELADTEKRLTVASSTNLAMTEEVRRLGLQADEHEKRVKETRQEFSRELQLQRDEKEREVQRLNEAEKRVNLELDRGRVALKRAEKIAEGAAENERKTAILCEQRISELSVTVELLKNQLSSAVSATQLATEQREALVRDLSAADMRLAELLGRGRQTQQPTSHLSSKAGKRSNTVKRKSLRKNWR</sequence>
<evidence type="ECO:0000313" key="5">
    <source>
        <dbReference type="Proteomes" id="UP000198639"/>
    </source>
</evidence>
<proteinExistence type="predicted"/>
<dbReference type="EMBL" id="FOLD01000021">
    <property type="protein sequence ID" value="SFD28937.1"/>
    <property type="molecule type" value="Genomic_DNA"/>
</dbReference>
<dbReference type="OrthoDB" id="9178680at2"/>
<feature type="coiled-coil region" evidence="1">
    <location>
        <begin position="174"/>
        <end position="226"/>
    </location>
</feature>
<evidence type="ECO:0000256" key="2">
    <source>
        <dbReference type="SAM" id="MobiDB-lite"/>
    </source>
</evidence>
<feature type="domain" description="KfrA N-terminal DNA-binding" evidence="3">
    <location>
        <begin position="32"/>
        <end position="139"/>
    </location>
</feature>
<dbReference type="InterPro" id="IPR021104">
    <property type="entry name" value="KfrA_DNA-bd_N"/>
</dbReference>
<feature type="compositionally biased region" description="Basic residues" evidence="2">
    <location>
        <begin position="319"/>
        <end position="336"/>
    </location>
</feature>
<dbReference type="GO" id="GO:0003677">
    <property type="term" value="F:DNA binding"/>
    <property type="evidence" value="ECO:0007669"/>
    <property type="project" value="UniProtKB-KW"/>
</dbReference>